<keyword evidence="3" id="KW-0547">Nucleotide-binding</keyword>
<dbReference type="Proteomes" id="UP000239209">
    <property type="component" value="Unassembled WGS sequence"/>
</dbReference>
<dbReference type="NCBIfam" id="TIGR00761">
    <property type="entry name" value="argB"/>
    <property type="match status" value="1"/>
</dbReference>
<dbReference type="RefSeq" id="WP_245908555.1">
    <property type="nucleotide sequence ID" value="NZ_PVZG01000018.1"/>
</dbReference>
<evidence type="ECO:0000256" key="2">
    <source>
        <dbReference type="ARBA" id="ARBA00022679"/>
    </source>
</evidence>
<dbReference type="PANTHER" id="PTHR23342">
    <property type="entry name" value="N-ACETYLGLUTAMATE SYNTHASE"/>
    <property type="match status" value="1"/>
</dbReference>
<evidence type="ECO:0000256" key="3">
    <source>
        <dbReference type="ARBA" id="ARBA00022741"/>
    </source>
</evidence>
<evidence type="ECO:0000256" key="5">
    <source>
        <dbReference type="ARBA" id="ARBA00022840"/>
    </source>
</evidence>
<dbReference type="PIRSF" id="PIRSF000728">
    <property type="entry name" value="NAGK"/>
    <property type="match status" value="1"/>
</dbReference>
<keyword evidence="4 8" id="KW-0418">Kinase</keyword>
<dbReference type="EMBL" id="PVZG01000018">
    <property type="protein sequence ID" value="PRY22041.1"/>
    <property type="molecule type" value="Genomic_DNA"/>
</dbReference>
<dbReference type="InterPro" id="IPR004662">
    <property type="entry name" value="AcgluKinase_fam"/>
</dbReference>
<comment type="caution">
    <text evidence="8">The sequence shown here is derived from an EMBL/GenBank/DDBJ whole genome shotgun (WGS) entry which is preliminary data.</text>
</comment>
<dbReference type="Gene3D" id="3.40.1160.10">
    <property type="entry name" value="Acetylglutamate kinase-like"/>
    <property type="match status" value="1"/>
</dbReference>
<dbReference type="AlphaFoldDB" id="A0A2T0RLM8"/>
<dbReference type="NCBIfam" id="NF010659">
    <property type="entry name" value="PRK14058.1-1"/>
    <property type="match status" value="1"/>
</dbReference>
<reference evidence="8 9" key="1">
    <citation type="submission" date="2018-03" db="EMBL/GenBank/DDBJ databases">
        <title>Genomic Encyclopedia of Archaeal and Bacterial Type Strains, Phase II (KMG-II): from individual species to whole genera.</title>
        <authorList>
            <person name="Goeker M."/>
        </authorList>
    </citation>
    <scope>NUCLEOTIDE SEQUENCE [LARGE SCALE GENOMIC DNA]</scope>
    <source>
        <strain evidence="8 9">DSM 45348</strain>
    </source>
</reference>
<dbReference type="GO" id="GO:0006526">
    <property type="term" value="P:L-arginine biosynthetic process"/>
    <property type="evidence" value="ECO:0007669"/>
    <property type="project" value="TreeGrafter"/>
</dbReference>
<dbReference type="InterPro" id="IPR001048">
    <property type="entry name" value="Asp/Glu/Uridylate_kinase"/>
</dbReference>
<dbReference type="SUPFAM" id="SSF53633">
    <property type="entry name" value="Carbamate kinase-like"/>
    <property type="match status" value="1"/>
</dbReference>
<evidence type="ECO:0000256" key="4">
    <source>
        <dbReference type="ARBA" id="ARBA00022777"/>
    </source>
</evidence>
<dbReference type="Pfam" id="PF00696">
    <property type="entry name" value="AA_kinase"/>
    <property type="match status" value="1"/>
</dbReference>
<dbReference type="PRINTS" id="PR00474">
    <property type="entry name" value="GLU5KINASE"/>
</dbReference>
<comment type="pathway">
    <text evidence="6">Amino-acid biosynthesis.</text>
</comment>
<proteinExistence type="predicted"/>
<dbReference type="GO" id="GO:0005524">
    <property type="term" value="F:ATP binding"/>
    <property type="evidence" value="ECO:0007669"/>
    <property type="project" value="UniProtKB-KW"/>
</dbReference>
<organism evidence="8 9">
    <name type="scientific">Pseudosporangium ferrugineum</name>
    <dbReference type="NCBI Taxonomy" id="439699"/>
    <lineage>
        <taxon>Bacteria</taxon>
        <taxon>Bacillati</taxon>
        <taxon>Actinomycetota</taxon>
        <taxon>Actinomycetes</taxon>
        <taxon>Micromonosporales</taxon>
        <taxon>Micromonosporaceae</taxon>
        <taxon>Pseudosporangium</taxon>
    </lineage>
</organism>
<keyword evidence="1" id="KW-0028">Amino-acid biosynthesis</keyword>
<accession>A0A2T0RLM8</accession>
<name>A0A2T0RLM8_9ACTN</name>
<keyword evidence="2" id="KW-0808">Transferase</keyword>
<dbReference type="InterPro" id="IPR036393">
    <property type="entry name" value="AceGlu_kinase-like_sf"/>
</dbReference>
<sequence>MLVVKCGGNAAVDPAAVCREVAAVARAGREVVLVHGGSGDIERLGARLGVPQRTQISPDRVRARHTDDATLELVTMALTGVVNPRLVAALQAYGVNAVGLSGLDGGLLRARRKAPQRAVVDGRRVLVRGNRAGTVDRVDAGLLRLLLHRGLLPVVSPPALADDGSPVNVNADRAAAAIAGALPGAELVLLTGAPGLLRDPADEDSVLAECAVAPDGPPPGYAHGGMALKLVAAREALRAGVGRVRIADGRDAARVRAALAGAGTAVVLGAPADRGAAA</sequence>
<evidence type="ECO:0000256" key="1">
    <source>
        <dbReference type="ARBA" id="ARBA00022605"/>
    </source>
</evidence>
<gene>
    <name evidence="8" type="ORF">CLV70_118106</name>
</gene>
<evidence type="ECO:0000256" key="6">
    <source>
        <dbReference type="ARBA" id="ARBA00029440"/>
    </source>
</evidence>
<dbReference type="InterPro" id="IPR001057">
    <property type="entry name" value="Glu/AcGlu_kinase"/>
</dbReference>
<dbReference type="PANTHER" id="PTHR23342:SF20">
    <property type="entry name" value="[LYSW]-AMINOADIPATE KINASE"/>
    <property type="match status" value="1"/>
</dbReference>
<keyword evidence="9" id="KW-1185">Reference proteome</keyword>
<keyword evidence="5" id="KW-0067">ATP-binding</keyword>
<evidence type="ECO:0000259" key="7">
    <source>
        <dbReference type="Pfam" id="PF00696"/>
    </source>
</evidence>
<protein>
    <submittedName>
        <fullName evidence="8">N-acetylglutamate kinase</fullName>
    </submittedName>
</protein>
<evidence type="ECO:0000313" key="8">
    <source>
        <dbReference type="EMBL" id="PRY22041.1"/>
    </source>
</evidence>
<feature type="domain" description="Aspartate/glutamate/uridylate kinase" evidence="7">
    <location>
        <begin position="2"/>
        <end position="248"/>
    </location>
</feature>
<dbReference type="GO" id="GO:0003991">
    <property type="term" value="F:acetylglutamate kinase activity"/>
    <property type="evidence" value="ECO:0007669"/>
    <property type="project" value="TreeGrafter"/>
</dbReference>
<dbReference type="GO" id="GO:0005737">
    <property type="term" value="C:cytoplasm"/>
    <property type="evidence" value="ECO:0007669"/>
    <property type="project" value="InterPro"/>
</dbReference>
<evidence type="ECO:0000313" key="9">
    <source>
        <dbReference type="Proteomes" id="UP000239209"/>
    </source>
</evidence>